<sequence length="293" mass="32691">MHASLPALSHLAIRCACATLLLGMASPCQATTASEVVNTLLTSRFLERERCDHLGLVSVQLLQNLNQGVGVNQRPALSRGQVREIATRYVEINAQLCDAVTAVYAGQDAWARSYGKLLGSSLSGNGWDRFLADKHALRWAEISARFRTELITLNGAINLAVALRPDAFNPDTRRLRDLHLPATRKLLQDIRRVSLTDEEAKVRFALATLDEQPAFREMIPARLDINQLAAIEAKTRQIGLHFLDKYDVYLDDLYNPRTRMQLLTVENHEHGPKLAATVRTATTQLKALASKYR</sequence>
<organism evidence="2 3">
    <name type="scientific">Massilia yuzhufengensis</name>
    <dbReference type="NCBI Taxonomy" id="1164594"/>
    <lineage>
        <taxon>Bacteria</taxon>
        <taxon>Pseudomonadati</taxon>
        <taxon>Pseudomonadota</taxon>
        <taxon>Betaproteobacteria</taxon>
        <taxon>Burkholderiales</taxon>
        <taxon>Oxalobacteraceae</taxon>
        <taxon>Telluria group</taxon>
        <taxon>Massilia</taxon>
    </lineage>
</organism>
<evidence type="ECO:0008006" key="4">
    <source>
        <dbReference type="Google" id="ProtNLM"/>
    </source>
</evidence>
<evidence type="ECO:0000313" key="3">
    <source>
        <dbReference type="Proteomes" id="UP000198639"/>
    </source>
</evidence>
<evidence type="ECO:0000256" key="1">
    <source>
        <dbReference type="SAM" id="SignalP"/>
    </source>
</evidence>
<dbReference type="RefSeq" id="WP_091876229.1">
    <property type="nucleotide sequence ID" value="NZ_FOLD01000028.1"/>
</dbReference>
<dbReference type="Proteomes" id="UP000198639">
    <property type="component" value="Unassembled WGS sequence"/>
</dbReference>
<feature type="chain" id="PRO_5011486881" description="Imelysin" evidence="1">
    <location>
        <begin position="31"/>
        <end position="293"/>
    </location>
</feature>
<reference evidence="3" key="1">
    <citation type="submission" date="2016-10" db="EMBL/GenBank/DDBJ databases">
        <authorList>
            <person name="Varghese N."/>
            <person name="Submissions S."/>
        </authorList>
    </citation>
    <scope>NUCLEOTIDE SEQUENCE [LARGE SCALE GENOMIC DNA]</scope>
    <source>
        <strain evidence="3">CGMCC 1.12041</strain>
    </source>
</reference>
<evidence type="ECO:0000313" key="2">
    <source>
        <dbReference type="EMBL" id="SFD54483.1"/>
    </source>
</evidence>
<dbReference type="STRING" id="1164594.SAMN05216204_12821"/>
<keyword evidence="3" id="KW-1185">Reference proteome</keyword>
<name>A0A1I1TDU3_9BURK</name>
<gene>
    <name evidence="2" type="ORF">SAMN05216204_12821</name>
</gene>
<feature type="signal peptide" evidence="1">
    <location>
        <begin position="1"/>
        <end position="30"/>
    </location>
</feature>
<dbReference type="EMBL" id="FOLD01000028">
    <property type="protein sequence ID" value="SFD54483.1"/>
    <property type="molecule type" value="Genomic_DNA"/>
</dbReference>
<protein>
    <recommendedName>
        <fullName evidence="4">Imelysin</fullName>
    </recommendedName>
</protein>
<keyword evidence="1" id="KW-0732">Signal</keyword>
<accession>A0A1I1TDU3</accession>
<proteinExistence type="predicted"/>
<dbReference type="AlphaFoldDB" id="A0A1I1TDU3"/>